<evidence type="ECO:0000256" key="1">
    <source>
        <dbReference type="ARBA" id="ARBA00007905"/>
    </source>
</evidence>
<dbReference type="PIRSF" id="PIRSF000097">
    <property type="entry name" value="AKR"/>
    <property type="match status" value="1"/>
</dbReference>
<comment type="similarity">
    <text evidence="1">Belongs to the aldo/keto reductase family.</text>
</comment>
<gene>
    <name evidence="8" type="ORF">H9L01_01625</name>
</gene>
<dbReference type="AlphaFoldDB" id="A0A7G9RZR4"/>
<feature type="domain" description="NADP-dependent oxidoreductase" evidence="7">
    <location>
        <begin position="15"/>
        <end position="264"/>
    </location>
</feature>
<name>A0A7G9RZR4_9FIRM</name>
<dbReference type="SUPFAM" id="SSF51430">
    <property type="entry name" value="NAD(P)-linked oxidoreductase"/>
    <property type="match status" value="1"/>
</dbReference>
<organism evidence="8 9">
    <name type="scientific">Erysipelothrix inopinata</name>
    <dbReference type="NCBI Taxonomy" id="225084"/>
    <lineage>
        <taxon>Bacteria</taxon>
        <taxon>Bacillati</taxon>
        <taxon>Bacillota</taxon>
        <taxon>Erysipelotrichia</taxon>
        <taxon>Erysipelotrichales</taxon>
        <taxon>Erysipelotrichaceae</taxon>
        <taxon>Erysipelothrix</taxon>
    </lineage>
</organism>
<dbReference type="Gene3D" id="3.20.20.100">
    <property type="entry name" value="NADP-dependent oxidoreductase domain"/>
    <property type="match status" value="1"/>
</dbReference>
<evidence type="ECO:0000256" key="4">
    <source>
        <dbReference type="PIRSR" id="PIRSR000097-1"/>
    </source>
</evidence>
<evidence type="ECO:0000256" key="5">
    <source>
        <dbReference type="PIRSR" id="PIRSR000097-2"/>
    </source>
</evidence>
<dbReference type="InterPro" id="IPR020471">
    <property type="entry name" value="AKR"/>
</dbReference>
<dbReference type="KEGG" id="eio:H9L01_01625"/>
<dbReference type="FunFam" id="3.20.20.100:FF:000015">
    <property type="entry name" value="Oxidoreductase, aldo/keto reductase family"/>
    <property type="match status" value="1"/>
</dbReference>
<sequence>MQEYYTLSNGVTIPKVGFGTWQTPSGEVAETSVATALEVGYRHLDTAAIYGNEESVGDAVRKSGIDRSELFITTKLWNDKRTYEEVYEAIQESLNKLQTTYIDLYLIHWPNPVAIRENWEGANAEAWRAIEDAYDKGIIRAIGVSNFRQHHLEALFKTARIKPMVNQIFYNPSDMQLDVVNFNNEHGILTEAYSPLGTGKIFEIAELNDIALRYEKTPAQIVLRWCLQNNILPLPKSVTESRIFENFQVFDFDLNDEDMALISSFAGQASEALNPDETQF</sequence>
<evidence type="ECO:0000256" key="2">
    <source>
        <dbReference type="ARBA" id="ARBA00022857"/>
    </source>
</evidence>
<dbReference type="PROSITE" id="PS00062">
    <property type="entry name" value="ALDOKETO_REDUCTASE_2"/>
    <property type="match status" value="1"/>
</dbReference>
<accession>A0A7G9RZR4</accession>
<dbReference type="InterPro" id="IPR036812">
    <property type="entry name" value="NAD(P)_OxRdtase_dom_sf"/>
</dbReference>
<dbReference type="Pfam" id="PF00248">
    <property type="entry name" value="Aldo_ket_red"/>
    <property type="match status" value="1"/>
</dbReference>
<reference evidence="8 9" key="1">
    <citation type="submission" date="2020-08" db="EMBL/GenBank/DDBJ databases">
        <title>Genome sequence of Erysipelothrix inopinata DSM 15511T.</title>
        <authorList>
            <person name="Hyun D.-W."/>
            <person name="Bae J.-W."/>
        </authorList>
    </citation>
    <scope>NUCLEOTIDE SEQUENCE [LARGE SCALE GENOMIC DNA]</scope>
    <source>
        <strain evidence="8 9">DSM 15511</strain>
    </source>
</reference>
<dbReference type="EMBL" id="CP060715">
    <property type="protein sequence ID" value="QNN61089.1"/>
    <property type="molecule type" value="Genomic_DNA"/>
</dbReference>
<dbReference type="GO" id="GO:0016616">
    <property type="term" value="F:oxidoreductase activity, acting on the CH-OH group of donors, NAD or NADP as acceptor"/>
    <property type="evidence" value="ECO:0007669"/>
    <property type="project" value="UniProtKB-ARBA"/>
</dbReference>
<evidence type="ECO:0000313" key="8">
    <source>
        <dbReference type="EMBL" id="QNN61089.1"/>
    </source>
</evidence>
<dbReference type="InterPro" id="IPR023210">
    <property type="entry name" value="NADP_OxRdtase_dom"/>
</dbReference>
<dbReference type="PROSITE" id="PS00798">
    <property type="entry name" value="ALDOKETO_REDUCTASE_1"/>
    <property type="match status" value="1"/>
</dbReference>
<keyword evidence="3" id="KW-0560">Oxidoreductase</keyword>
<evidence type="ECO:0000259" key="7">
    <source>
        <dbReference type="Pfam" id="PF00248"/>
    </source>
</evidence>
<feature type="site" description="Lowers pKa of active site Tyr" evidence="6">
    <location>
        <position position="75"/>
    </location>
</feature>
<dbReference type="PANTHER" id="PTHR43827:SF3">
    <property type="entry name" value="NADP-DEPENDENT OXIDOREDUCTASE DOMAIN-CONTAINING PROTEIN"/>
    <property type="match status" value="1"/>
</dbReference>
<dbReference type="InterPro" id="IPR018170">
    <property type="entry name" value="Aldo/ket_reductase_CS"/>
</dbReference>
<proteinExistence type="inferred from homology"/>
<evidence type="ECO:0000256" key="6">
    <source>
        <dbReference type="PIRSR" id="PIRSR000097-3"/>
    </source>
</evidence>
<protein>
    <submittedName>
        <fullName evidence="8">Aldo/keto reductase</fullName>
    </submittedName>
</protein>
<feature type="active site" description="Proton donor" evidence="4">
    <location>
        <position position="50"/>
    </location>
</feature>
<dbReference type="RefSeq" id="WP_187534207.1">
    <property type="nucleotide sequence ID" value="NZ_CBCSHU010000001.1"/>
</dbReference>
<feature type="binding site" evidence="5">
    <location>
        <position position="108"/>
    </location>
    <ligand>
        <name>substrate</name>
    </ligand>
</feature>
<dbReference type="PANTHER" id="PTHR43827">
    <property type="entry name" value="2,5-DIKETO-D-GLUCONIC ACID REDUCTASE"/>
    <property type="match status" value="1"/>
</dbReference>
<evidence type="ECO:0000256" key="3">
    <source>
        <dbReference type="ARBA" id="ARBA00023002"/>
    </source>
</evidence>
<evidence type="ECO:0000313" key="9">
    <source>
        <dbReference type="Proteomes" id="UP000515928"/>
    </source>
</evidence>
<dbReference type="PRINTS" id="PR00069">
    <property type="entry name" value="ALDKETRDTASE"/>
</dbReference>
<keyword evidence="2" id="KW-0521">NADP</keyword>
<dbReference type="Proteomes" id="UP000515928">
    <property type="component" value="Chromosome"/>
</dbReference>
<dbReference type="PROSITE" id="PS00063">
    <property type="entry name" value="ALDOKETO_REDUCTASE_3"/>
    <property type="match status" value="1"/>
</dbReference>
<dbReference type="CDD" id="cd19071">
    <property type="entry name" value="AKR_AKR1-5-like"/>
    <property type="match status" value="1"/>
</dbReference>
<keyword evidence="9" id="KW-1185">Reference proteome</keyword>